<name>A0A8S4R8F4_9NEOP</name>
<feature type="region of interest" description="Disordered" evidence="4">
    <location>
        <begin position="95"/>
        <end position="130"/>
    </location>
</feature>
<dbReference type="InterPro" id="IPR050468">
    <property type="entry name" value="Cuticle_Struct_Prot"/>
</dbReference>
<evidence type="ECO:0000256" key="3">
    <source>
        <dbReference type="PROSITE-ProRule" id="PRU00497"/>
    </source>
</evidence>
<dbReference type="EMBL" id="CAKXAJ010024868">
    <property type="protein sequence ID" value="CAH2232173.1"/>
    <property type="molecule type" value="Genomic_DNA"/>
</dbReference>
<dbReference type="PANTHER" id="PTHR10380:SF173">
    <property type="entry name" value="CUTICULAR PROTEIN 47EF, ISOFORM C-RELATED"/>
    <property type="match status" value="1"/>
</dbReference>
<comment type="caution">
    <text evidence="6">The sequence shown here is derived from an EMBL/GenBank/DDBJ whole genome shotgun (WGS) entry which is preliminary data.</text>
</comment>
<gene>
    <name evidence="6" type="primary">jg12337</name>
    <name evidence="6" type="ORF">PAEG_LOCUS10486</name>
</gene>
<feature type="region of interest" description="Disordered" evidence="4">
    <location>
        <begin position="630"/>
        <end position="650"/>
    </location>
</feature>
<dbReference type="GO" id="GO:0062129">
    <property type="term" value="C:chitin-based extracellular matrix"/>
    <property type="evidence" value="ECO:0007669"/>
    <property type="project" value="TreeGrafter"/>
</dbReference>
<reference evidence="6" key="1">
    <citation type="submission" date="2022-03" db="EMBL/GenBank/DDBJ databases">
        <authorList>
            <person name="Lindestad O."/>
        </authorList>
    </citation>
    <scope>NUCLEOTIDE SEQUENCE</scope>
</reference>
<evidence type="ECO:0000256" key="4">
    <source>
        <dbReference type="SAM" id="MobiDB-lite"/>
    </source>
</evidence>
<keyword evidence="1 3" id="KW-0193">Cuticle</keyword>
<feature type="chain" id="PRO_5035782911" evidence="5">
    <location>
        <begin position="20"/>
        <end position="650"/>
    </location>
</feature>
<feature type="compositionally biased region" description="Polar residues" evidence="4">
    <location>
        <begin position="112"/>
        <end position="130"/>
    </location>
</feature>
<keyword evidence="2 5" id="KW-0732">Signal</keyword>
<organism evidence="6 7">
    <name type="scientific">Pararge aegeria aegeria</name>
    <dbReference type="NCBI Taxonomy" id="348720"/>
    <lineage>
        <taxon>Eukaryota</taxon>
        <taxon>Metazoa</taxon>
        <taxon>Ecdysozoa</taxon>
        <taxon>Arthropoda</taxon>
        <taxon>Hexapoda</taxon>
        <taxon>Insecta</taxon>
        <taxon>Pterygota</taxon>
        <taxon>Neoptera</taxon>
        <taxon>Endopterygota</taxon>
        <taxon>Lepidoptera</taxon>
        <taxon>Glossata</taxon>
        <taxon>Ditrysia</taxon>
        <taxon>Papilionoidea</taxon>
        <taxon>Nymphalidae</taxon>
        <taxon>Satyrinae</taxon>
        <taxon>Satyrini</taxon>
        <taxon>Parargina</taxon>
        <taxon>Pararge</taxon>
    </lineage>
</organism>
<dbReference type="InterPro" id="IPR000618">
    <property type="entry name" value="Insect_cuticle"/>
</dbReference>
<evidence type="ECO:0000256" key="5">
    <source>
        <dbReference type="SAM" id="SignalP"/>
    </source>
</evidence>
<feature type="signal peptide" evidence="5">
    <location>
        <begin position="1"/>
        <end position="19"/>
    </location>
</feature>
<proteinExistence type="predicted"/>
<dbReference type="OrthoDB" id="8122882at2759"/>
<accession>A0A8S4R8F4</accession>
<dbReference type="PANTHER" id="PTHR10380">
    <property type="entry name" value="CUTICLE PROTEIN"/>
    <property type="match status" value="1"/>
</dbReference>
<keyword evidence="7" id="KW-1185">Reference proteome</keyword>
<dbReference type="AlphaFoldDB" id="A0A8S4R8F4"/>
<sequence length="650" mass="74483">MKLIILKTLLIYLAATVCGQKFQQDQFPFPPQFQTPSSAFTSDSSIYLQPESHTPVPYFSVNNLNKLPFQFLPPTGTKAPSMFSTPLPMYLSTMRFDDDENDENNHDDKRNTQATTPNRNPQSYSIHANNNTVKHVLERKDNIFSARMTNQQPQIHQTNQFIPSKFEVQPPSYVTIGPKERAQTNPQNPAARRMIVTSEIQRADQSPDQTKASSYQTSQYIQAPGVFISSTTEPAIPILRLSNEMDLDGSFSYEALGADQTHYVQHSRMENMGSDKEEQVVEGSYSYIGDDGRTYTVHYIADSNGFRATGDHLPVPPPVPEIIQRTLMKKENSGVHPEIISRQNFIPPSQTATQSYTIDDASFEPSKITIPNGNTAVNLQTKQKPSENGQQPDYYGRITTLEPLSKTTTNYQYINTENSSFRPIRYNSGIEIKQETTTTEVPMSKMIRENIFLRNFLKPQNNEENATKKPVVENIKQINNEHTEYHEIKSDKESNYFEKQENTQNEIKIKPKPLEIDNILNFVVLKNHFESIKTKPKNKPVQHYIQNTLVKDKPTQYIPIKESTSYYLEPNTDDIQKQDNDFRTLNHQQQQELQGLIKNYKVLQRHKSANQRSQPLPEPQRHIKAFHTQHLPPLGRAGPSMKSYLPPTYL</sequence>
<evidence type="ECO:0000313" key="6">
    <source>
        <dbReference type="EMBL" id="CAH2232173.1"/>
    </source>
</evidence>
<dbReference type="GO" id="GO:0008010">
    <property type="term" value="F:structural constituent of chitin-based larval cuticle"/>
    <property type="evidence" value="ECO:0007669"/>
    <property type="project" value="TreeGrafter"/>
</dbReference>
<dbReference type="PROSITE" id="PS51155">
    <property type="entry name" value="CHIT_BIND_RR_2"/>
    <property type="match status" value="1"/>
</dbReference>
<evidence type="ECO:0000256" key="1">
    <source>
        <dbReference type="ARBA" id="ARBA00022460"/>
    </source>
</evidence>
<protein>
    <submittedName>
        <fullName evidence="6">Jg12337 protein</fullName>
    </submittedName>
</protein>
<evidence type="ECO:0000256" key="2">
    <source>
        <dbReference type="ARBA" id="ARBA00022729"/>
    </source>
</evidence>
<dbReference type="Pfam" id="PF00379">
    <property type="entry name" value="Chitin_bind_4"/>
    <property type="match status" value="1"/>
</dbReference>
<evidence type="ECO:0000313" key="7">
    <source>
        <dbReference type="Proteomes" id="UP000838756"/>
    </source>
</evidence>
<dbReference type="InterPro" id="IPR031311">
    <property type="entry name" value="CHIT_BIND_RR_consensus"/>
</dbReference>
<dbReference type="Proteomes" id="UP000838756">
    <property type="component" value="Unassembled WGS sequence"/>
</dbReference>
<dbReference type="PROSITE" id="PS00233">
    <property type="entry name" value="CHIT_BIND_RR_1"/>
    <property type="match status" value="1"/>
</dbReference>